<gene>
    <name evidence="1" type="ORF">LCGC14_1711390</name>
</gene>
<organism evidence="1">
    <name type="scientific">marine sediment metagenome</name>
    <dbReference type="NCBI Taxonomy" id="412755"/>
    <lineage>
        <taxon>unclassified sequences</taxon>
        <taxon>metagenomes</taxon>
        <taxon>ecological metagenomes</taxon>
    </lineage>
</organism>
<dbReference type="EMBL" id="LAZR01015265">
    <property type="protein sequence ID" value="KKM13923.1"/>
    <property type="molecule type" value="Genomic_DNA"/>
</dbReference>
<reference evidence="1" key="1">
    <citation type="journal article" date="2015" name="Nature">
        <title>Complex archaea that bridge the gap between prokaryotes and eukaryotes.</title>
        <authorList>
            <person name="Spang A."/>
            <person name="Saw J.H."/>
            <person name="Jorgensen S.L."/>
            <person name="Zaremba-Niedzwiedzka K."/>
            <person name="Martijn J."/>
            <person name="Lind A.E."/>
            <person name="van Eijk R."/>
            <person name="Schleper C."/>
            <person name="Guy L."/>
            <person name="Ettema T.J."/>
        </authorList>
    </citation>
    <scope>NUCLEOTIDE SEQUENCE</scope>
</reference>
<dbReference type="AlphaFoldDB" id="A0A0F9JVJ3"/>
<sequence>MSEQPDRKFCPRCHTGLDYEAQGPCSDCGTVFHRAEGDYVSCLELHDCPVRKQRDEEKLAAWVAASGVRDA</sequence>
<accession>A0A0F9JVJ3</accession>
<name>A0A0F9JVJ3_9ZZZZ</name>
<protein>
    <submittedName>
        <fullName evidence="1">Uncharacterized protein</fullName>
    </submittedName>
</protein>
<evidence type="ECO:0000313" key="1">
    <source>
        <dbReference type="EMBL" id="KKM13923.1"/>
    </source>
</evidence>
<comment type="caution">
    <text evidence="1">The sequence shown here is derived from an EMBL/GenBank/DDBJ whole genome shotgun (WGS) entry which is preliminary data.</text>
</comment>
<proteinExistence type="predicted"/>